<sequence>MLTSYHIRLLIEECREIGWSGLNNGITASIPQLQIDILKPPHDFLGVQGNPAIFVNKNTYKLLGHLHKNWVMNQTIALKISFFEQNTIDVIGGIIHEAGHAFNVAAKIANTEANAYIYEIEVMRKLLETKSPLLFGCTSSDIQSFFKKRLSYYNKGVSENEYLAHLVETIKQEFKLDEDPPSQKQKSPESISIFVAGTLFVQKQWNKEQEITVTKMKRNFSLN</sequence>
<dbReference type="RefSeq" id="WP_019235251.1">
    <property type="nucleotide sequence ID" value="NZ_CAAAHR010000020.1"/>
</dbReference>
<dbReference type="GeneID" id="98067300"/>
<keyword evidence="2" id="KW-1185">Reference proteome</keyword>
<proteinExistence type="predicted"/>
<reference evidence="1" key="1">
    <citation type="submission" date="2017-12" db="EMBL/GenBank/DDBJ databases">
        <title>FDA dAtabase for Regulatory Grade micrObial Sequences (FDA-ARGOS): Supporting development and validation of Infectious Disease Dx tests.</title>
        <authorList>
            <person name="Kerrigan L."/>
            <person name="Tallon L.J."/>
            <person name="Sadzewicz L."/>
            <person name="Sengamalay N."/>
            <person name="Ott S."/>
            <person name="Godinez A."/>
            <person name="Nagaraj S."/>
            <person name="Vavikolanu K."/>
            <person name="Vyas G."/>
            <person name="Nadendla S."/>
            <person name="Aluvathingal J."/>
            <person name="Sichtig H."/>
        </authorList>
    </citation>
    <scope>NUCLEOTIDE SEQUENCE [LARGE SCALE GENOMIC DNA]</scope>
    <source>
        <strain evidence="1">FDAARGOS_200</strain>
    </source>
</reference>
<evidence type="ECO:0000313" key="2">
    <source>
        <dbReference type="Proteomes" id="UP000192511"/>
    </source>
</evidence>
<comment type="caution">
    <text evidence="1">The sequence shown here is derived from an EMBL/GenBank/DDBJ whole genome shotgun (WGS) entry which is preliminary data.</text>
</comment>
<dbReference type="AlphaFoldDB" id="A0AAX0WPN1"/>
<organism evidence="1 2">
    <name type="scientific">Legionella anisa</name>
    <dbReference type="NCBI Taxonomy" id="28082"/>
    <lineage>
        <taxon>Bacteria</taxon>
        <taxon>Pseudomonadati</taxon>
        <taxon>Pseudomonadota</taxon>
        <taxon>Gammaproteobacteria</taxon>
        <taxon>Legionellales</taxon>
        <taxon>Legionellaceae</taxon>
        <taxon>Legionella</taxon>
    </lineage>
</organism>
<accession>A0AAX0WPN1</accession>
<evidence type="ECO:0000313" key="1">
    <source>
        <dbReference type="EMBL" id="PNL60463.1"/>
    </source>
</evidence>
<gene>
    <name evidence="1" type="ORF">A6J39_004160</name>
</gene>
<dbReference type="EMBL" id="NBTX02000004">
    <property type="protein sequence ID" value="PNL60463.1"/>
    <property type="molecule type" value="Genomic_DNA"/>
</dbReference>
<dbReference type="Proteomes" id="UP000192511">
    <property type="component" value="Unassembled WGS sequence"/>
</dbReference>
<name>A0AAX0WPN1_9GAMM</name>
<protein>
    <submittedName>
        <fullName evidence="1">Uncharacterized protein</fullName>
    </submittedName>
</protein>